<reference evidence="3 4" key="1">
    <citation type="submission" date="2022-09" db="EMBL/GenBank/DDBJ databases">
        <authorList>
            <person name="Han X.L."/>
            <person name="Wang Q."/>
            <person name="Lu T."/>
        </authorList>
    </citation>
    <scope>NUCLEOTIDE SEQUENCE [LARGE SCALE GENOMIC DNA]</scope>
    <source>
        <strain evidence="3 4">WQ 127069</strain>
    </source>
</reference>
<dbReference type="PROSITE" id="PS51257">
    <property type="entry name" value="PROKAR_LIPOPROTEIN"/>
    <property type="match status" value="1"/>
</dbReference>
<dbReference type="CDD" id="cd00063">
    <property type="entry name" value="FN3"/>
    <property type="match status" value="1"/>
</dbReference>
<dbReference type="Proteomes" id="UP001652445">
    <property type="component" value="Unassembled WGS sequence"/>
</dbReference>
<feature type="region of interest" description="Disordered" evidence="1">
    <location>
        <begin position="64"/>
        <end position="89"/>
    </location>
</feature>
<accession>A0ABT2U9H8</accession>
<dbReference type="Gene3D" id="2.60.40.10">
    <property type="entry name" value="Immunoglobulins"/>
    <property type="match status" value="1"/>
</dbReference>
<keyword evidence="4" id="KW-1185">Reference proteome</keyword>
<name>A0ABT2U9H8_9BACL</name>
<dbReference type="InterPro" id="IPR003961">
    <property type="entry name" value="FN3_dom"/>
</dbReference>
<gene>
    <name evidence="3" type="ORF">OB236_04020</name>
</gene>
<comment type="caution">
    <text evidence="3">The sequence shown here is derived from an EMBL/GenBank/DDBJ whole genome shotgun (WGS) entry which is preliminary data.</text>
</comment>
<organism evidence="3 4">
    <name type="scientific">Paenibacillus baimaensis</name>
    <dbReference type="NCBI Taxonomy" id="2982185"/>
    <lineage>
        <taxon>Bacteria</taxon>
        <taxon>Bacillati</taxon>
        <taxon>Bacillota</taxon>
        <taxon>Bacilli</taxon>
        <taxon>Bacillales</taxon>
        <taxon>Paenibacillaceae</taxon>
        <taxon>Paenibacillus</taxon>
    </lineage>
</organism>
<evidence type="ECO:0000259" key="2">
    <source>
        <dbReference type="PROSITE" id="PS50022"/>
    </source>
</evidence>
<dbReference type="SUPFAM" id="SSF49265">
    <property type="entry name" value="Fibronectin type III"/>
    <property type="match status" value="1"/>
</dbReference>
<dbReference type="Gene3D" id="2.60.120.260">
    <property type="entry name" value="Galactose-binding domain-like"/>
    <property type="match status" value="1"/>
</dbReference>
<dbReference type="Pfam" id="PF00754">
    <property type="entry name" value="F5_F8_type_C"/>
    <property type="match status" value="1"/>
</dbReference>
<feature type="domain" description="F5/8 type C" evidence="2">
    <location>
        <begin position="770"/>
        <end position="875"/>
    </location>
</feature>
<dbReference type="InterPro" id="IPR008979">
    <property type="entry name" value="Galactose-bd-like_sf"/>
</dbReference>
<dbReference type="EMBL" id="JAOQIO010000007">
    <property type="protein sequence ID" value="MCU6791293.1"/>
    <property type="molecule type" value="Genomic_DNA"/>
</dbReference>
<dbReference type="RefSeq" id="WP_262682877.1">
    <property type="nucleotide sequence ID" value="NZ_JAOQIO010000007.1"/>
</dbReference>
<dbReference type="InterPro" id="IPR000421">
    <property type="entry name" value="FA58C"/>
</dbReference>
<evidence type="ECO:0000313" key="4">
    <source>
        <dbReference type="Proteomes" id="UP001652445"/>
    </source>
</evidence>
<dbReference type="InterPro" id="IPR036116">
    <property type="entry name" value="FN3_sf"/>
</dbReference>
<protein>
    <submittedName>
        <fullName evidence="3">Discoidin domain-containing protein</fullName>
    </submittedName>
</protein>
<dbReference type="SUPFAM" id="SSF49785">
    <property type="entry name" value="Galactose-binding domain-like"/>
    <property type="match status" value="1"/>
</dbReference>
<proteinExistence type="predicted"/>
<sequence length="877" mass="97705">MKRKLVLLFVLPAVLLCLFILSLVSCDPCKAADQLTRAEPASALLSQDSWIWLLGKQDDSLNEFGNSDTGRQSSSFSADSVKSTDWKSVPSGLNKSVNPSFSINYSLEAIPEYGVHLQFKVLDAYKSVPQMAVFTNRLLSGIVQIAGVGGTTSEYPFKKTYELYIPKEQLQLGNNVLELQAAGCLYCSASENEYLWWKWDYIGLKALSTPVEEPIHGSYIASGTSLNNMSFYYDEGAVRHLPYVLKWMGIAYSGNVMRTGCATDVKNACSAIGTYYETLRDYNTQAVSFHLHTGNIKLKMDGTLPDDAKDKLYNYVKNYGSLFQYYEIDNEPGLFNRSKAVNLAIANWLNANIPILAPHLKTVAPGWAYALPYEMKACKNQLPDGKRQCGDPDGWESDPSQRRELENVTNLTNGHSYGSSFADRVGGSFVENLKTFGGAEDGLPKLMLNTEYGTSDTHMDAKQFGAVEPKSAVFDRIMRAHIGYADMFTHHAAFYPNYSLFETGFNLNNHNPATTRIYGNTSETDSRAGVMRRLNLAYATHGKPLVYQITNTNVLYDKLVYFRGVDTSSLRPLPGSQGTSNKILLNFVNFEKSTQTIAVKVTMPEQTIYEGERFGPGSTYEEARTYISGLQASPDLELRETLAPGEAVQYILTRSEDVKPKPPTWVKAAPIQQHSIELYWMESEGAKGYDIWRSSDSSVSYELIAANVQKTRFIDSSTLAGTTYKYQIRLPGVSGTSQTVETAATDYVPLERKDWIVSGSSGGKPQGAIDDNSNTRWDTSAAQTSGQYYQVDMKNPFTINRIELQTEGSPNDYPRKYEVYVSNNGLTWTGPIAFGNGNKVTEIKFTPQQARYVKIVQTGTSGNYWSIHELQIYGFER</sequence>
<evidence type="ECO:0000313" key="3">
    <source>
        <dbReference type="EMBL" id="MCU6791293.1"/>
    </source>
</evidence>
<dbReference type="PROSITE" id="PS50022">
    <property type="entry name" value="FA58C_3"/>
    <property type="match status" value="1"/>
</dbReference>
<feature type="compositionally biased region" description="Polar residues" evidence="1">
    <location>
        <begin position="64"/>
        <end position="83"/>
    </location>
</feature>
<evidence type="ECO:0000256" key="1">
    <source>
        <dbReference type="SAM" id="MobiDB-lite"/>
    </source>
</evidence>
<dbReference type="InterPro" id="IPR013783">
    <property type="entry name" value="Ig-like_fold"/>
</dbReference>